<accession>A0A1R3FUP3</accession>
<dbReference type="Proteomes" id="UP000187203">
    <property type="component" value="Unassembled WGS sequence"/>
</dbReference>
<proteinExistence type="predicted"/>
<protein>
    <submittedName>
        <fullName evidence="1">Nbs-lrr resistance protein</fullName>
    </submittedName>
</protein>
<reference evidence="2" key="1">
    <citation type="submission" date="2013-09" db="EMBL/GenBank/DDBJ databases">
        <title>Corchorus olitorius genome sequencing.</title>
        <authorList>
            <person name="Alam M."/>
            <person name="Haque M.S."/>
            <person name="Islam M.S."/>
            <person name="Emdad E.M."/>
            <person name="Islam M.M."/>
            <person name="Ahmed B."/>
            <person name="Halim A."/>
            <person name="Hossen Q.M.M."/>
            <person name="Hossain M.Z."/>
            <person name="Ahmed R."/>
            <person name="Khan M.M."/>
            <person name="Islam R."/>
            <person name="Rashid M.M."/>
            <person name="Khan S.A."/>
            <person name="Rahman M.S."/>
            <person name="Alam M."/>
            <person name="Yahiya A.S."/>
            <person name="Khan M.S."/>
            <person name="Azam M.S."/>
            <person name="Haque T."/>
            <person name="Lashkar M.Z.H."/>
            <person name="Akhand A.I."/>
            <person name="Morshed G."/>
            <person name="Roy S."/>
            <person name="Uddin K.S."/>
            <person name="Rabeya T."/>
            <person name="Hossain A.S."/>
            <person name="Chowdhury A."/>
            <person name="Snigdha A.R."/>
            <person name="Mortoza M.S."/>
            <person name="Matin S.A."/>
            <person name="Hoque S.M.E."/>
            <person name="Islam M.K."/>
            <person name="Roy D.K."/>
            <person name="Haider R."/>
            <person name="Moosa M.M."/>
            <person name="Elias S.M."/>
            <person name="Hasan A.M."/>
            <person name="Jahan S."/>
            <person name="Shafiuddin M."/>
            <person name="Mahmood N."/>
            <person name="Shommy N.S."/>
        </authorList>
    </citation>
    <scope>NUCLEOTIDE SEQUENCE [LARGE SCALE GENOMIC DNA]</scope>
    <source>
        <strain evidence="2">cv. O-4</strain>
    </source>
</reference>
<evidence type="ECO:0000313" key="1">
    <source>
        <dbReference type="EMBL" id="OMO49582.1"/>
    </source>
</evidence>
<evidence type="ECO:0000313" key="2">
    <source>
        <dbReference type="Proteomes" id="UP000187203"/>
    </source>
</evidence>
<dbReference type="AlphaFoldDB" id="A0A1R3FUP3"/>
<sequence length="153" mass="17389">MVESSRSARLYLLSPNPCSDSSISSQKPSNRGLTALVPPPPISKSNHRMGLDSSCIFLAKLPKLSFEWSESIFTELKLFGKKLFHHCLNALDYLAFPGHIVFRTWELIKSTEFEWFPSELFDVKRTVSHLTGIEFEGNVQCRGLNLCRLNLDQ</sequence>
<comment type="caution">
    <text evidence="1">The sequence shown here is derived from an EMBL/GenBank/DDBJ whole genome shotgun (WGS) entry which is preliminary data.</text>
</comment>
<organism evidence="1 2">
    <name type="scientific">Corchorus olitorius</name>
    <dbReference type="NCBI Taxonomy" id="93759"/>
    <lineage>
        <taxon>Eukaryota</taxon>
        <taxon>Viridiplantae</taxon>
        <taxon>Streptophyta</taxon>
        <taxon>Embryophyta</taxon>
        <taxon>Tracheophyta</taxon>
        <taxon>Spermatophyta</taxon>
        <taxon>Magnoliopsida</taxon>
        <taxon>eudicotyledons</taxon>
        <taxon>Gunneridae</taxon>
        <taxon>Pentapetalae</taxon>
        <taxon>rosids</taxon>
        <taxon>malvids</taxon>
        <taxon>Malvales</taxon>
        <taxon>Malvaceae</taxon>
        <taxon>Grewioideae</taxon>
        <taxon>Apeibeae</taxon>
        <taxon>Corchorus</taxon>
    </lineage>
</organism>
<gene>
    <name evidence="1" type="ORF">COLO4_38488</name>
</gene>
<keyword evidence="2" id="KW-1185">Reference proteome</keyword>
<name>A0A1R3FUP3_9ROSI</name>
<dbReference type="EMBL" id="AWUE01024838">
    <property type="protein sequence ID" value="OMO49582.1"/>
    <property type="molecule type" value="Genomic_DNA"/>
</dbReference>